<comment type="caution">
    <text evidence="2">The sequence shown here is derived from an EMBL/GenBank/DDBJ whole genome shotgun (WGS) entry which is preliminary data.</text>
</comment>
<dbReference type="SUPFAM" id="SSF54909">
    <property type="entry name" value="Dimeric alpha+beta barrel"/>
    <property type="match status" value="1"/>
</dbReference>
<protein>
    <submittedName>
        <fullName evidence="2">Heme-degrading monooxygenase HmoA</fullName>
    </submittedName>
</protein>
<proteinExistence type="predicted"/>
<dbReference type="InterPro" id="IPR011008">
    <property type="entry name" value="Dimeric_a/b-barrel"/>
</dbReference>
<reference evidence="2" key="1">
    <citation type="submission" date="2020-08" db="EMBL/GenBank/DDBJ databases">
        <title>Genomic Encyclopedia of Type Strains, Phase IV (KMG-IV): sequencing the most valuable type-strain genomes for metagenomic binning, comparative biology and taxonomic classification.</title>
        <authorList>
            <person name="Goeker M."/>
        </authorList>
    </citation>
    <scope>NUCLEOTIDE SEQUENCE [LARGE SCALE GENOMIC DNA]</scope>
    <source>
        <strain evidence="2">DSM 105040</strain>
    </source>
</reference>
<dbReference type="GO" id="GO:0004497">
    <property type="term" value="F:monooxygenase activity"/>
    <property type="evidence" value="ECO:0007669"/>
    <property type="project" value="UniProtKB-KW"/>
</dbReference>
<sequence>MANENTTIIDPKAKCLTLINVYEVDPEKQAELAEALAASTESTIRHQPGFISVCIHNSLDGMKVVNYAQWATKEDFEGFMKKPETQAQLKQFAGLAKSVAPSLYKVDTVHAA</sequence>
<dbReference type="RefSeq" id="WP_054538957.1">
    <property type="nucleotide sequence ID" value="NZ_JACIEQ010000002.1"/>
</dbReference>
<keyword evidence="2" id="KW-0560">Oxidoreductase</keyword>
<dbReference type="Gene3D" id="3.30.70.100">
    <property type="match status" value="1"/>
</dbReference>
<feature type="domain" description="ABM" evidence="1">
    <location>
        <begin position="16"/>
        <end position="109"/>
    </location>
</feature>
<dbReference type="EMBL" id="JACIEQ010000002">
    <property type="protein sequence ID" value="MBB4022330.1"/>
    <property type="molecule type" value="Genomic_DNA"/>
</dbReference>
<keyword evidence="3" id="KW-1185">Reference proteome</keyword>
<evidence type="ECO:0000313" key="3">
    <source>
        <dbReference type="Proteomes" id="UP000585681"/>
    </source>
</evidence>
<evidence type="ECO:0000259" key="1">
    <source>
        <dbReference type="PROSITE" id="PS51725"/>
    </source>
</evidence>
<dbReference type="PROSITE" id="PS51725">
    <property type="entry name" value="ABM"/>
    <property type="match status" value="1"/>
</dbReference>
<dbReference type="Pfam" id="PF03992">
    <property type="entry name" value="ABM"/>
    <property type="match status" value="1"/>
</dbReference>
<evidence type="ECO:0000313" key="2">
    <source>
        <dbReference type="EMBL" id="MBB4022330.1"/>
    </source>
</evidence>
<dbReference type="InterPro" id="IPR007138">
    <property type="entry name" value="ABM_dom"/>
</dbReference>
<keyword evidence="2" id="KW-0503">Monooxygenase</keyword>
<name>A0A840CB81_9RHOB</name>
<dbReference type="AlphaFoldDB" id="A0A840CB81"/>
<dbReference type="Proteomes" id="UP000585681">
    <property type="component" value="Unassembled WGS sequence"/>
</dbReference>
<organism evidence="2 3">
    <name type="scientific">Actibacterium naphthalenivorans</name>
    <dbReference type="NCBI Taxonomy" id="1614693"/>
    <lineage>
        <taxon>Bacteria</taxon>
        <taxon>Pseudomonadati</taxon>
        <taxon>Pseudomonadota</taxon>
        <taxon>Alphaproteobacteria</taxon>
        <taxon>Rhodobacterales</taxon>
        <taxon>Roseobacteraceae</taxon>
        <taxon>Actibacterium</taxon>
    </lineage>
</organism>
<accession>A0A840CB81</accession>
<gene>
    <name evidence="2" type="ORF">GGR17_002139</name>
</gene>